<feature type="region of interest" description="Disordered" evidence="1">
    <location>
        <begin position="52"/>
        <end position="82"/>
    </location>
</feature>
<sequence length="114" mass="12156">MHSGYSTSILAAHIKCWWLMWLHARLRVDGPASDSARMRRPGLAPTAAAAACQAADDDAEQRDDGVDDGLETGGNGVDNGHDAVADGAEHRFDLFHISTCESLAAAIVYVETYA</sequence>
<feature type="chain" id="PRO_5030875777" evidence="2">
    <location>
        <begin position="25"/>
        <end position="114"/>
    </location>
</feature>
<dbReference type="Proteomes" id="UP000663193">
    <property type="component" value="Chromosome 4"/>
</dbReference>
<reference evidence="4" key="1">
    <citation type="journal article" date="2021" name="BMC Genomics">
        <title>Chromosome-level genome assembly and manually-curated proteome of model necrotroph Parastagonospora nodorum Sn15 reveals a genome-wide trove of candidate effector homologs, and redundancy of virulence-related functions within an accessory chromosome.</title>
        <authorList>
            <person name="Bertazzoni S."/>
            <person name="Jones D.A.B."/>
            <person name="Phan H.T."/>
            <person name="Tan K.-C."/>
            <person name="Hane J.K."/>
        </authorList>
    </citation>
    <scope>NUCLEOTIDE SEQUENCE [LARGE SCALE GENOMIC DNA]</scope>
    <source>
        <strain evidence="4">SN15 / ATCC MYA-4574 / FGSC 10173)</strain>
    </source>
</reference>
<evidence type="ECO:0000313" key="4">
    <source>
        <dbReference type="Proteomes" id="UP000663193"/>
    </source>
</evidence>
<keyword evidence="4" id="KW-1185">Reference proteome</keyword>
<dbReference type="VEuPathDB" id="FungiDB:JI435_404990"/>
<feature type="signal peptide" evidence="2">
    <location>
        <begin position="1"/>
        <end position="24"/>
    </location>
</feature>
<protein>
    <submittedName>
        <fullName evidence="3">Uncharacterized protein</fullName>
    </submittedName>
</protein>
<evidence type="ECO:0000256" key="2">
    <source>
        <dbReference type="SAM" id="SignalP"/>
    </source>
</evidence>
<accession>A0A7U2EWI0</accession>
<name>A0A7U2EWI0_PHANO</name>
<evidence type="ECO:0000256" key="1">
    <source>
        <dbReference type="SAM" id="MobiDB-lite"/>
    </source>
</evidence>
<proteinExistence type="predicted"/>
<gene>
    <name evidence="3" type="ORF">JI435_404990</name>
</gene>
<dbReference type="EMBL" id="CP069026">
    <property type="protein sequence ID" value="QRC94012.1"/>
    <property type="molecule type" value="Genomic_DNA"/>
</dbReference>
<feature type="compositionally biased region" description="Acidic residues" evidence="1">
    <location>
        <begin position="55"/>
        <end position="70"/>
    </location>
</feature>
<organism evidence="3 4">
    <name type="scientific">Phaeosphaeria nodorum (strain SN15 / ATCC MYA-4574 / FGSC 10173)</name>
    <name type="common">Glume blotch fungus</name>
    <name type="synonym">Parastagonospora nodorum</name>
    <dbReference type="NCBI Taxonomy" id="321614"/>
    <lineage>
        <taxon>Eukaryota</taxon>
        <taxon>Fungi</taxon>
        <taxon>Dikarya</taxon>
        <taxon>Ascomycota</taxon>
        <taxon>Pezizomycotina</taxon>
        <taxon>Dothideomycetes</taxon>
        <taxon>Pleosporomycetidae</taxon>
        <taxon>Pleosporales</taxon>
        <taxon>Pleosporineae</taxon>
        <taxon>Phaeosphaeriaceae</taxon>
        <taxon>Parastagonospora</taxon>
    </lineage>
</organism>
<dbReference type="AlphaFoldDB" id="A0A7U2EWI0"/>
<keyword evidence="2" id="KW-0732">Signal</keyword>
<evidence type="ECO:0000313" key="3">
    <source>
        <dbReference type="EMBL" id="QRC94012.1"/>
    </source>
</evidence>